<dbReference type="Proteomes" id="UP000242877">
    <property type="component" value="Unassembled WGS sequence"/>
</dbReference>
<feature type="compositionally biased region" description="Basic residues" evidence="1">
    <location>
        <begin position="79"/>
        <end position="93"/>
    </location>
</feature>
<keyword evidence="3" id="KW-1185">Reference proteome</keyword>
<sequence>MPSHYYTSPYSPSRAHSRPRFMTRIFRQIKALIDELIACLQDHPVKTLFMVVIPLLLSGTLQKLLRKVGIRVPRWLQGKKHPTKVSKKQKKHEHTAPPSNSEAIKFAASVGGMRGLMAMASMLA</sequence>
<evidence type="ECO:0000313" key="3">
    <source>
        <dbReference type="Proteomes" id="UP000242877"/>
    </source>
</evidence>
<protein>
    <submittedName>
        <fullName evidence="2">Uncharacterized protein</fullName>
    </submittedName>
</protein>
<name>A0A162ICZ0_9EURO</name>
<feature type="region of interest" description="Disordered" evidence="1">
    <location>
        <begin position="79"/>
        <end position="101"/>
    </location>
</feature>
<dbReference type="VEuPathDB" id="FungiDB:AAP_05776"/>
<organism evidence="2 3">
    <name type="scientific">Ascosphaera apis ARSEF 7405</name>
    <dbReference type="NCBI Taxonomy" id="392613"/>
    <lineage>
        <taxon>Eukaryota</taxon>
        <taxon>Fungi</taxon>
        <taxon>Dikarya</taxon>
        <taxon>Ascomycota</taxon>
        <taxon>Pezizomycotina</taxon>
        <taxon>Eurotiomycetes</taxon>
        <taxon>Eurotiomycetidae</taxon>
        <taxon>Onygenales</taxon>
        <taxon>Ascosphaeraceae</taxon>
        <taxon>Ascosphaera</taxon>
    </lineage>
</organism>
<dbReference type="OrthoDB" id="5398396at2759"/>
<proteinExistence type="predicted"/>
<gene>
    <name evidence="2" type="ORF">AAP_05776</name>
</gene>
<evidence type="ECO:0000256" key="1">
    <source>
        <dbReference type="SAM" id="MobiDB-lite"/>
    </source>
</evidence>
<reference evidence="2 3" key="1">
    <citation type="journal article" date="2016" name="Genome Biol. Evol.">
        <title>Divergent and convergent evolution of fungal pathogenicity.</title>
        <authorList>
            <person name="Shang Y."/>
            <person name="Xiao G."/>
            <person name="Zheng P."/>
            <person name="Cen K."/>
            <person name="Zhan S."/>
            <person name="Wang C."/>
        </authorList>
    </citation>
    <scope>NUCLEOTIDE SEQUENCE [LARGE SCALE GENOMIC DNA]</scope>
    <source>
        <strain evidence="2 3">ARSEF 7405</strain>
    </source>
</reference>
<accession>A0A162ICZ0</accession>
<comment type="caution">
    <text evidence="2">The sequence shown here is derived from an EMBL/GenBank/DDBJ whole genome shotgun (WGS) entry which is preliminary data.</text>
</comment>
<evidence type="ECO:0000313" key="2">
    <source>
        <dbReference type="EMBL" id="KZZ87252.1"/>
    </source>
</evidence>
<dbReference type="AlphaFoldDB" id="A0A162ICZ0"/>
<dbReference type="EMBL" id="AZGZ01000036">
    <property type="protein sequence ID" value="KZZ87252.1"/>
    <property type="molecule type" value="Genomic_DNA"/>
</dbReference>